<name>A0ACC1HDJ4_9FUNG</name>
<protein>
    <submittedName>
        <fullName evidence="1">Uncharacterized protein</fullName>
    </submittedName>
</protein>
<evidence type="ECO:0000313" key="2">
    <source>
        <dbReference type="Proteomes" id="UP001145114"/>
    </source>
</evidence>
<sequence length="318" mass="36210">MTRKPFFNVLVTDFDGTLSTTDTTPALASTLDAIHNSTDKYKHVPSFQHFSDKYMTDYNAYEAWIERRFANRVRRGEQCSYGWLVEYLRGTRWMEKRSMDRMIADGFYRGATRQQMYDTGAHSPFVQMLPNVPQALASIWSRCPSNINPITVLSIGWSADMILGGINHSVQQFLSSVDNPDSGFDQEKVKSLASQLTVVNPNMEYNHVTGISTGRLSNELYTGIDKINAFNLIIEQYKIESGRPDLKFAYTGDSLTDMLCLLKEDVLGIWVGDNSSVKRWIDHLNISLIPLRNASVDDPAKVLYHIDDWSEVSEFFMP</sequence>
<gene>
    <name evidence="1" type="ORF">EV182_003070</name>
</gene>
<dbReference type="Proteomes" id="UP001145114">
    <property type="component" value="Unassembled WGS sequence"/>
</dbReference>
<dbReference type="EMBL" id="JAMZIH010005881">
    <property type="protein sequence ID" value="KAJ1674542.1"/>
    <property type="molecule type" value="Genomic_DNA"/>
</dbReference>
<keyword evidence="2" id="KW-1185">Reference proteome</keyword>
<proteinExistence type="predicted"/>
<accession>A0ACC1HDJ4</accession>
<evidence type="ECO:0000313" key="1">
    <source>
        <dbReference type="EMBL" id="KAJ1674542.1"/>
    </source>
</evidence>
<organism evidence="1 2">
    <name type="scientific">Spiromyces aspiralis</name>
    <dbReference type="NCBI Taxonomy" id="68401"/>
    <lineage>
        <taxon>Eukaryota</taxon>
        <taxon>Fungi</taxon>
        <taxon>Fungi incertae sedis</taxon>
        <taxon>Zoopagomycota</taxon>
        <taxon>Kickxellomycotina</taxon>
        <taxon>Kickxellomycetes</taxon>
        <taxon>Kickxellales</taxon>
        <taxon>Kickxellaceae</taxon>
        <taxon>Spiromyces</taxon>
    </lineage>
</organism>
<reference evidence="1" key="1">
    <citation type="submission" date="2022-06" db="EMBL/GenBank/DDBJ databases">
        <title>Phylogenomic reconstructions and comparative analyses of Kickxellomycotina fungi.</title>
        <authorList>
            <person name="Reynolds N.K."/>
            <person name="Stajich J.E."/>
            <person name="Barry K."/>
            <person name="Grigoriev I.V."/>
            <person name="Crous P."/>
            <person name="Smith M.E."/>
        </authorList>
    </citation>
    <scope>NUCLEOTIDE SEQUENCE</scope>
    <source>
        <strain evidence="1">RSA 2271</strain>
    </source>
</reference>
<comment type="caution">
    <text evidence="1">The sequence shown here is derived from an EMBL/GenBank/DDBJ whole genome shotgun (WGS) entry which is preliminary data.</text>
</comment>